<evidence type="ECO:0000259" key="8">
    <source>
        <dbReference type="Pfam" id="PF00171"/>
    </source>
</evidence>
<dbReference type="AlphaFoldDB" id="A0A7V7VSQ1"/>
<name>A0A7V7VSQ1_9HYPH</name>
<dbReference type="EC" id="1.2.1.3" evidence="4"/>
<dbReference type="PROSITE" id="PS00070">
    <property type="entry name" value="ALDEHYDE_DEHYDR_CYS"/>
    <property type="match status" value="1"/>
</dbReference>
<evidence type="ECO:0000256" key="5">
    <source>
        <dbReference type="ARBA" id="ARBA00049194"/>
    </source>
</evidence>
<dbReference type="GO" id="GO:0004029">
    <property type="term" value="F:aldehyde dehydrogenase (NAD+) activity"/>
    <property type="evidence" value="ECO:0007669"/>
    <property type="project" value="UniProtKB-EC"/>
</dbReference>
<dbReference type="PROSITE" id="PS00687">
    <property type="entry name" value="ALDEHYDE_DEHYDR_GLU"/>
    <property type="match status" value="1"/>
</dbReference>
<evidence type="ECO:0000256" key="4">
    <source>
        <dbReference type="ARBA" id="ARBA00024226"/>
    </source>
</evidence>
<keyword evidence="2 7" id="KW-0560">Oxidoreductase</keyword>
<reference evidence="9 10" key="1">
    <citation type="submission" date="2019-09" db="EMBL/GenBank/DDBJ databases">
        <title>Taxonomic organization of the family Brucellaceae based on a phylogenomic approach.</title>
        <authorList>
            <person name="Leclercq S."/>
            <person name="Cloeckaert A."/>
            <person name="Zygmunt M.S."/>
        </authorList>
    </citation>
    <scope>NUCLEOTIDE SEQUENCE [LARGE SCALE GENOMIC DNA]</scope>
    <source>
        <strain evidence="9 10">TA93</strain>
    </source>
</reference>
<comment type="caution">
    <text evidence="9">The sequence shown here is derived from an EMBL/GenBank/DDBJ whole genome shotgun (WGS) entry which is preliminary data.</text>
</comment>
<dbReference type="PANTHER" id="PTHR42804">
    <property type="entry name" value="ALDEHYDE DEHYDROGENASE"/>
    <property type="match status" value="1"/>
</dbReference>
<feature type="active site" evidence="6">
    <location>
        <position position="254"/>
    </location>
</feature>
<dbReference type="InterPro" id="IPR016163">
    <property type="entry name" value="Ald_DH_C"/>
</dbReference>
<dbReference type="Pfam" id="PF00171">
    <property type="entry name" value="Aldedh"/>
    <property type="match status" value="1"/>
</dbReference>
<evidence type="ECO:0000256" key="1">
    <source>
        <dbReference type="ARBA" id="ARBA00009986"/>
    </source>
</evidence>
<dbReference type="FunFam" id="3.40.605.10:FF:000007">
    <property type="entry name" value="NAD/NADP-dependent betaine aldehyde dehydrogenase"/>
    <property type="match status" value="1"/>
</dbReference>
<evidence type="ECO:0000313" key="9">
    <source>
        <dbReference type="EMBL" id="KAB2656059.1"/>
    </source>
</evidence>
<evidence type="ECO:0000256" key="3">
    <source>
        <dbReference type="ARBA" id="ARBA00023097"/>
    </source>
</evidence>
<dbReference type="PANTHER" id="PTHR42804:SF1">
    <property type="entry name" value="ALDEHYDE DEHYDROGENASE-RELATED"/>
    <property type="match status" value="1"/>
</dbReference>
<sequence>MLQKNLEQKTDFYIDGAWRAPLEAKTIEVINPADEKPYAVISAGSSQDIDLAVAAARKAFPTWSETPAEERIGYIRRLVEIYEARLEEMAKAISLEMGAPITLARESQAAAGLSHTKAFIAAFENFEFEEILSPKHPNQTVVREPIGVCGLITPWNWPMNQIALKVIPALAVGCTVILKPSEIAPMSAMLFAEFVDQAGFPKGVFNLVNGEGTVVGEALSQHPDVDMMSFTGSTRAGTAVSRAAAATVKRVSLELGGKSPNIVFADADLEKAMSRSLAHCFENTGQSCNAPTRMLVERSVYDKAVEIAKKVTAGTKVGDPAKEGDHIGPLSSSIQFQKVQQLIQKGIDEGARLVAGGTGRPDGFTEGDFVKPTVFADVNNDMTIAREEIFGPVLAMIPFETEEEAIAIANDTPYGLAAYIQTGSPERAKRVARKLRAGMVQINGTSRAPGSPFGGYKQSGNGREGGKWGLEDFMEVKLISG</sequence>
<dbReference type="InterPro" id="IPR016160">
    <property type="entry name" value="Ald_DH_CS_CYS"/>
</dbReference>
<dbReference type="CDD" id="cd07138">
    <property type="entry name" value="ALDH_CddD_SSP0762"/>
    <property type="match status" value="1"/>
</dbReference>
<dbReference type="Proteomes" id="UP000460650">
    <property type="component" value="Unassembled WGS sequence"/>
</dbReference>
<dbReference type="FunFam" id="3.40.309.10:FF:000012">
    <property type="entry name" value="Betaine aldehyde dehydrogenase"/>
    <property type="match status" value="1"/>
</dbReference>
<comment type="similarity">
    <text evidence="1 7">Belongs to the aldehyde dehydrogenase family.</text>
</comment>
<dbReference type="InterPro" id="IPR016161">
    <property type="entry name" value="Ald_DH/histidinol_DH"/>
</dbReference>
<gene>
    <name evidence="9" type="ORF">F9K94_16210</name>
</gene>
<dbReference type="Gene3D" id="3.40.605.10">
    <property type="entry name" value="Aldehyde Dehydrogenase, Chain A, domain 1"/>
    <property type="match status" value="1"/>
</dbReference>
<dbReference type="RefSeq" id="WP_151646921.1">
    <property type="nucleotide sequence ID" value="NZ_WBVY01000004.1"/>
</dbReference>
<comment type="catalytic activity">
    <reaction evidence="5">
        <text>an aldehyde + NAD(+) + H2O = a carboxylate + NADH + 2 H(+)</text>
        <dbReference type="Rhea" id="RHEA:16185"/>
        <dbReference type="ChEBI" id="CHEBI:15377"/>
        <dbReference type="ChEBI" id="CHEBI:15378"/>
        <dbReference type="ChEBI" id="CHEBI:17478"/>
        <dbReference type="ChEBI" id="CHEBI:29067"/>
        <dbReference type="ChEBI" id="CHEBI:57540"/>
        <dbReference type="ChEBI" id="CHEBI:57945"/>
        <dbReference type="EC" id="1.2.1.3"/>
    </reaction>
</comment>
<feature type="domain" description="Aldehyde dehydrogenase" evidence="8">
    <location>
        <begin position="22"/>
        <end position="478"/>
    </location>
</feature>
<dbReference type="InterPro" id="IPR029510">
    <property type="entry name" value="Ald_DH_CS_GLU"/>
</dbReference>
<dbReference type="Gene3D" id="3.40.309.10">
    <property type="entry name" value="Aldehyde Dehydrogenase, Chain A, domain 2"/>
    <property type="match status" value="1"/>
</dbReference>
<dbReference type="InterPro" id="IPR016162">
    <property type="entry name" value="Ald_DH_N"/>
</dbReference>
<dbReference type="SUPFAM" id="SSF53720">
    <property type="entry name" value="ALDH-like"/>
    <property type="match status" value="1"/>
</dbReference>
<keyword evidence="3" id="KW-0558">Oxidation</keyword>
<dbReference type="InterPro" id="IPR015590">
    <property type="entry name" value="Aldehyde_DH_dom"/>
</dbReference>
<evidence type="ECO:0000256" key="7">
    <source>
        <dbReference type="RuleBase" id="RU003345"/>
    </source>
</evidence>
<evidence type="ECO:0000256" key="2">
    <source>
        <dbReference type="ARBA" id="ARBA00023002"/>
    </source>
</evidence>
<accession>A0A7V7VSQ1</accession>
<protein>
    <recommendedName>
        <fullName evidence="4">aldehyde dehydrogenase (NAD(+))</fullName>
        <ecNumber evidence="4">1.2.1.3</ecNumber>
    </recommendedName>
</protein>
<dbReference type="EMBL" id="WBVY01000004">
    <property type="protein sequence ID" value="KAB2656059.1"/>
    <property type="molecule type" value="Genomic_DNA"/>
</dbReference>
<evidence type="ECO:0000256" key="6">
    <source>
        <dbReference type="PROSITE-ProRule" id="PRU10007"/>
    </source>
</evidence>
<proteinExistence type="inferred from homology"/>
<evidence type="ECO:0000313" key="10">
    <source>
        <dbReference type="Proteomes" id="UP000460650"/>
    </source>
</evidence>
<organism evidence="9 10">
    <name type="scientific">Brucella tritici</name>
    <dbReference type="NCBI Taxonomy" id="94626"/>
    <lineage>
        <taxon>Bacteria</taxon>
        <taxon>Pseudomonadati</taxon>
        <taxon>Pseudomonadota</taxon>
        <taxon>Alphaproteobacteria</taxon>
        <taxon>Hyphomicrobiales</taxon>
        <taxon>Brucellaceae</taxon>
        <taxon>Brucella/Ochrobactrum group</taxon>
        <taxon>Brucella</taxon>
    </lineage>
</organism>